<dbReference type="AlphaFoldDB" id="E6MGZ8"/>
<dbReference type="STRING" id="887929.HMP0721_1282"/>
<keyword evidence="2" id="KW-1185">Reference proteome</keyword>
<name>E6MGZ8_9FIRM</name>
<dbReference type="EMBL" id="AEQN01000016">
    <property type="protein sequence ID" value="EFV01888.1"/>
    <property type="molecule type" value="Genomic_DNA"/>
</dbReference>
<reference evidence="1 2" key="1">
    <citation type="submission" date="2010-12" db="EMBL/GenBank/DDBJ databases">
        <authorList>
            <person name="Muzny D."/>
            <person name="Qin X."/>
            <person name="Deng J."/>
            <person name="Jiang H."/>
            <person name="Liu Y."/>
            <person name="Qu J."/>
            <person name="Song X.-Z."/>
            <person name="Zhang L."/>
            <person name="Thornton R."/>
            <person name="Coyle M."/>
            <person name="Francisco L."/>
            <person name="Jackson L."/>
            <person name="Javaid M."/>
            <person name="Korchina V."/>
            <person name="Kovar C."/>
            <person name="Mata R."/>
            <person name="Mathew T."/>
            <person name="Ngo R."/>
            <person name="Nguyen L."/>
            <person name="Nguyen N."/>
            <person name="Okwuonu G."/>
            <person name="Ongeri F."/>
            <person name="Pham C."/>
            <person name="Simmons D."/>
            <person name="Wilczek-Boney K."/>
            <person name="Hale W."/>
            <person name="Jakkamsetti A."/>
            <person name="Pham P."/>
            <person name="Ruth R."/>
            <person name="San Lucas F."/>
            <person name="Warren J."/>
            <person name="Zhang J."/>
            <person name="Zhao Z."/>
            <person name="Zhou C."/>
            <person name="Zhu D."/>
            <person name="Lee S."/>
            <person name="Bess C."/>
            <person name="Blankenburg K."/>
            <person name="Forbes L."/>
            <person name="Fu Q."/>
            <person name="Gubbala S."/>
            <person name="Hirani K."/>
            <person name="Jayaseelan J.C."/>
            <person name="Lara F."/>
            <person name="Munidasa M."/>
            <person name="Palculict T."/>
            <person name="Patil S."/>
            <person name="Pu L.-L."/>
            <person name="Saada N."/>
            <person name="Tang L."/>
            <person name="Weissenberger G."/>
            <person name="Zhu Y."/>
            <person name="Hemphill L."/>
            <person name="Shang Y."/>
            <person name="Youmans B."/>
            <person name="Ayvaz T."/>
            <person name="Ross M."/>
            <person name="Santibanez J."/>
            <person name="Aqrawi P."/>
            <person name="Gross S."/>
            <person name="Joshi V."/>
            <person name="Fowler G."/>
            <person name="Nazareth L."/>
            <person name="Reid J."/>
            <person name="Worley K."/>
            <person name="Petrosino J."/>
            <person name="Highlander S."/>
            <person name="Gibbs R."/>
        </authorList>
    </citation>
    <scope>NUCLEOTIDE SEQUENCE [LARGE SCALE GENOMIC DNA]</scope>
    <source>
        <strain evidence="1 2">ATCC 23263</strain>
    </source>
</reference>
<evidence type="ECO:0000313" key="2">
    <source>
        <dbReference type="Proteomes" id="UP000004754"/>
    </source>
</evidence>
<proteinExistence type="predicted"/>
<protein>
    <submittedName>
        <fullName evidence="1">Uncharacterized protein</fullName>
    </submittedName>
</protein>
<gene>
    <name evidence="1" type="ORF">HMP0721_1282</name>
</gene>
<dbReference type="Proteomes" id="UP000004754">
    <property type="component" value="Unassembled WGS sequence"/>
</dbReference>
<organism evidence="1 2">
    <name type="scientific">Pseudoramibacter alactolyticus ATCC 23263</name>
    <dbReference type="NCBI Taxonomy" id="887929"/>
    <lineage>
        <taxon>Bacteria</taxon>
        <taxon>Bacillati</taxon>
        <taxon>Bacillota</taxon>
        <taxon>Clostridia</taxon>
        <taxon>Eubacteriales</taxon>
        <taxon>Eubacteriaceae</taxon>
        <taxon>Pseudoramibacter</taxon>
    </lineage>
</organism>
<evidence type="ECO:0000313" key="1">
    <source>
        <dbReference type="EMBL" id="EFV01888.1"/>
    </source>
</evidence>
<sequence>MLVQNYAPLSFWIEIRREEIKMDLELNKMDGGSLQALVDINYRKILNDSEEEEEANA</sequence>
<comment type="caution">
    <text evidence="1">The sequence shown here is derived from an EMBL/GenBank/DDBJ whole genome shotgun (WGS) entry which is preliminary data.</text>
</comment>
<dbReference type="HOGENOM" id="CLU_2993230_0_0_9"/>
<accession>E6MGZ8</accession>